<dbReference type="Proteomes" id="UP000011750">
    <property type="component" value="Chromosome A03"/>
</dbReference>
<dbReference type="PANTHER" id="PTHR11363:SF14">
    <property type="entry name" value="LARGE RIBOSOMAL SUBUNIT PROTEIN UL3Y"/>
    <property type="match status" value="1"/>
</dbReference>
<dbReference type="STRING" id="51351.M4C9L5"/>
<reference evidence="9 10" key="2">
    <citation type="journal article" date="2018" name="Hortic Res">
        <title>Improved Brassica rapa reference genome by single-molecule sequencing and chromosome conformation capture technologies.</title>
        <authorList>
            <person name="Zhang L."/>
            <person name="Cai X."/>
            <person name="Wu J."/>
            <person name="Liu M."/>
            <person name="Grob S."/>
            <person name="Cheng F."/>
            <person name="Liang J."/>
            <person name="Cai C."/>
            <person name="Liu Z."/>
            <person name="Liu B."/>
            <person name="Wang F."/>
            <person name="Li S."/>
            <person name="Liu F."/>
            <person name="Li X."/>
            <person name="Cheng L."/>
            <person name="Yang W."/>
            <person name="Li M.H."/>
            <person name="Grossniklaus U."/>
            <person name="Zheng H."/>
            <person name="Wang X."/>
        </authorList>
    </citation>
    <scope>NUCLEOTIDE SEQUENCE [LARGE SCALE GENOMIC DNA]</scope>
    <source>
        <strain evidence="9 10">cv. Chiifu-401-42</strain>
    </source>
</reference>
<evidence type="ECO:0000256" key="7">
    <source>
        <dbReference type="SAM" id="MobiDB-lite"/>
    </source>
</evidence>
<comment type="subcellular location">
    <subcellularLocation>
        <location evidence="1">Nucleus</location>
    </subcellularLocation>
</comment>
<feature type="region of interest" description="Disordered" evidence="7">
    <location>
        <begin position="299"/>
        <end position="332"/>
    </location>
</feature>
<dbReference type="Gramene" id="Bra000894.1">
    <property type="protein sequence ID" value="Bra000894.1-P"/>
    <property type="gene ID" value="Bra000894"/>
</dbReference>
<dbReference type="EnsemblPlants" id="Bra000894.1">
    <property type="protein sequence ID" value="Bra000894.1-P"/>
    <property type="gene ID" value="Bra000894"/>
</dbReference>
<dbReference type="eggNOG" id="KOG1990">
    <property type="taxonomic scope" value="Eukaryota"/>
</dbReference>
<dbReference type="InParanoid" id="M4C9L5"/>
<dbReference type="InterPro" id="IPR014813">
    <property type="entry name" value="Gnl3_N_dom"/>
</dbReference>
<feature type="domain" description="Guanine nucleotide-binding protein-like 3 N-terminal" evidence="8">
    <location>
        <begin position="305"/>
        <end position="346"/>
    </location>
</feature>
<dbReference type="FunFam" id="2.40.30.10:FF:000351">
    <property type="entry name" value="Ribosomal protein L3"/>
    <property type="match status" value="1"/>
</dbReference>
<evidence type="ECO:0000259" key="8">
    <source>
        <dbReference type="Pfam" id="PF08701"/>
    </source>
</evidence>
<evidence type="ECO:0000256" key="2">
    <source>
        <dbReference type="ARBA" id="ARBA00006540"/>
    </source>
</evidence>
<name>M4C9L5_BRACM</name>
<dbReference type="GO" id="GO:0006412">
    <property type="term" value="P:translation"/>
    <property type="evidence" value="ECO:0000318"/>
    <property type="project" value="GO_Central"/>
</dbReference>
<keyword evidence="3" id="KW-0689">Ribosomal protein</keyword>
<sequence>MVMTVNVFKLDLSESDGDKEMTTTNKVAVQSQGILAQIKSIKKKKKKRAYVKRNDSKDDDVDCRKRRHADCDEGNTTHKPRKKRNMFAKITIKHGVQLTVRSARERLDEDFKKLTGWILLSRNKDYFLLYRGKNFLSQEVSDALVAQEKFVRSFQEKEEDALDEENRHREDFKTDVSKSEKTIETTLEELEKIKIERQSLATATNNLEKQSKSMCEKAILEKELLQFTKTINALQKEAESTGMEAESSLVMLKNAASDVLQSDSKQESRTESNALELETIEKALKKENIIEEMKKEAESTKLLTEEHHKKKEKNDKKLGHNRKPRVEKDPGISSYCPLKEKELVMALDPKSRAAAGSETPWTQTPVTDVTVVGAQRDYLTDVKSMKRTTNEKIYECNRVRLLLYKILTHSNPKIPNGWISAARVEEMNGKTAARIMLHGAVECCPFRQELWAALARLDTYENPRKTHRGLCKVACIGAWHPARVSYTVARAGHKGYHHRSEFNKKIYRLRKVGQETHTAMIVFDRTKKEITLMGGFTHYGIVKDDYLLIKGCCVGPKKHVLTLRQTLLKQASRVVLEEIKLKFIDTCSTGGHSRFQTTEENLRKLLNQTLEKLIKEPTIWITYAELEEANGNTHMVGKINDIGIKTLQRNGIVMDQENWINKIETFEKEGSVVTCKAIGYPDHVYRSVAAAAAPAPIEKAEDDEDDDKKRRKRKREIEVPVGVKNEMEIVESDQRGEIKELEAKDREMNDIVESLKNEEKVLFHIINRLEKNLDKSIEKERAMVVQIDAIGKEKMVKESELGRKKSDKSNRFNTGPLIRFSYSKPKFELEKTSLGIVMVMTVNVFKLDLSESDGDKEMTTTNKVAVQSQGILAQIKSIKKKKKKRAYVKRNDSKDDDVDCRKRRHADCDEGNTTHKPRKKRNMFAKITIKHGVQLTVRSARERLDEDFKKLTGWILLSRNKDYFLLYRGKNFLSQEVSDDDFKPKPISAESSMKNEHVM</sequence>
<dbReference type="InterPro" id="IPR009000">
    <property type="entry name" value="Transl_B-barrel_sf"/>
</dbReference>
<keyword evidence="10" id="KW-1185">Reference proteome</keyword>
<evidence type="ECO:0000256" key="6">
    <source>
        <dbReference type="SAM" id="Coils"/>
    </source>
</evidence>
<keyword evidence="5" id="KW-0687">Ribonucleoprotein</keyword>
<accession>M4C9L5</accession>
<evidence type="ECO:0000256" key="3">
    <source>
        <dbReference type="ARBA" id="ARBA00022980"/>
    </source>
</evidence>
<proteinExistence type="inferred from homology"/>
<feature type="coiled-coil region" evidence="6">
    <location>
        <begin position="176"/>
        <end position="237"/>
    </location>
</feature>
<dbReference type="eggNOG" id="KOG0495">
    <property type="taxonomic scope" value="Eukaryota"/>
</dbReference>
<feature type="region of interest" description="Disordered" evidence="7">
    <location>
        <begin position="694"/>
        <end position="714"/>
    </location>
</feature>
<dbReference type="InterPro" id="IPR045077">
    <property type="entry name" value="L3_arc_euk"/>
</dbReference>
<dbReference type="SUPFAM" id="SSF50447">
    <property type="entry name" value="Translation proteins"/>
    <property type="match status" value="1"/>
</dbReference>
<dbReference type="GO" id="GO:0003735">
    <property type="term" value="F:structural constituent of ribosome"/>
    <property type="evidence" value="ECO:0000318"/>
    <property type="project" value="GO_Central"/>
</dbReference>
<dbReference type="AlphaFoldDB" id="M4C9L5"/>
<protein>
    <recommendedName>
        <fullName evidence="8">Guanine nucleotide-binding protein-like 3 N-terminal domain-containing protein</fullName>
    </recommendedName>
</protein>
<dbReference type="GO" id="GO:0022625">
    <property type="term" value="C:cytosolic large ribosomal subunit"/>
    <property type="evidence" value="ECO:0000318"/>
    <property type="project" value="GO_Central"/>
</dbReference>
<comment type="similarity">
    <text evidence="2">Belongs to the universal ribosomal protein uL3 family.</text>
</comment>
<keyword evidence="6" id="KW-0175">Coiled coil</keyword>
<organism evidence="9 10">
    <name type="scientific">Brassica campestris</name>
    <name type="common">Field mustard</name>
    <dbReference type="NCBI Taxonomy" id="3711"/>
    <lineage>
        <taxon>Eukaryota</taxon>
        <taxon>Viridiplantae</taxon>
        <taxon>Streptophyta</taxon>
        <taxon>Embryophyta</taxon>
        <taxon>Tracheophyta</taxon>
        <taxon>Spermatophyta</taxon>
        <taxon>Magnoliopsida</taxon>
        <taxon>eudicotyledons</taxon>
        <taxon>Gunneridae</taxon>
        <taxon>Pentapetalae</taxon>
        <taxon>rosids</taxon>
        <taxon>malvids</taxon>
        <taxon>Brassicales</taxon>
        <taxon>Brassicaceae</taxon>
        <taxon>Brassiceae</taxon>
        <taxon>Brassica</taxon>
    </lineage>
</organism>
<dbReference type="PANTHER" id="PTHR11363">
    <property type="entry name" value="60S RIBOSOMAL PROTEIN L3-RELATED"/>
    <property type="match status" value="1"/>
</dbReference>
<dbReference type="Pfam" id="PF08701">
    <property type="entry name" value="GN3L_Grn1"/>
    <property type="match status" value="1"/>
</dbReference>
<dbReference type="eggNOG" id="KOG0746">
    <property type="taxonomic scope" value="Eukaryota"/>
</dbReference>
<dbReference type="HOGENOM" id="CLU_300033_0_0_1"/>
<reference evidence="9 10" key="1">
    <citation type="journal article" date="2011" name="Nat. Genet.">
        <title>The genome of the mesopolyploid crop species Brassica rapa.</title>
        <authorList>
            <consortium name="Brassica rapa Genome Sequencing Project Consortium"/>
            <person name="Wang X."/>
            <person name="Wang H."/>
            <person name="Wang J."/>
            <person name="Sun R."/>
            <person name="Wu J."/>
            <person name="Liu S."/>
            <person name="Bai Y."/>
            <person name="Mun J.H."/>
            <person name="Bancroft I."/>
            <person name="Cheng F."/>
            <person name="Huang S."/>
            <person name="Li X."/>
            <person name="Hua W."/>
            <person name="Wang J."/>
            <person name="Wang X."/>
            <person name="Freeling M."/>
            <person name="Pires J.C."/>
            <person name="Paterson A.H."/>
            <person name="Chalhoub B."/>
            <person name="Wang B."/>
            <person name="Hayward A."/>
            <person name="Sharpe A.G."/>
            <person name="Park B.S."/>
            <person name="Weisshaar B."/>
            <person name="Liu B."/>
            <person name="Li B."/>
            <person name="Liu B."/>
            <person name="Tong C."/>
            <person name="Song C."/>
            <person name="Duran C."/>
            <person name="Peng C."/>
            <person name="Geng C."/>
            <person name="Koh C."/>
            <person name="Lin C."/>
            <person name="Edwards D."/>
            <person name="Mu D."/>
            <person name="Shen D."/>
            <person name="Soumpourou E."/>
            <person name="Li F."/>
            <person name="Fraser F."/>
            <person name="Conant G."/>
            <person name="Lassalle G."/>
            <person name="King G.J."/>
            <person name="Bonnema G."/>
            <person name="Tang H."/>
            <person name="Wang H."/>
            <person name="Belcram H."/>
            <person name="Zhou H."/>
            <person name="Hirakawa H."/>
            <person name="Abe H."/>
            <person name="Guo H."/>
            <person name="Wang H."/>
            <person name="Jin H."/>
            <person name="Parkin I.A."/>
            <person name="Batley J."/>
            <person name="Kim J.S."/>
            <person name="Just J."/>
            <person name="Li J."/>
            <person name="Xu J."/>
            <person name="Deng J."/>
            <person name="Kim J.A."/>
            <person name="Li J."/>
            <person name="Yu J."/>
            <person name="Meng J."/>
            <person name="Wang J."/>
            <person name="Min J."/>
            <person name="Poulain J."/>
            <person name="Wang J."/>
            <person name="Hatakeyama K."/>
            <person name="Wu K."/>
            <person name="Wang L."/>
            <person name="Fang L."/>
            <person name="Trick M."/>
            <person name="Links M.G."/>
            <person name="Zhao M."/>
            <person name="Jin M."/>
            <person name="Ramchiary N."/>
            <person name="Drou N."/>
            <person name="Berkman P.J."/>
            <person name="Cai Q."/>
            <person name="Huang Q."/>
            <person name="Li R."/>
            <person name="Tabata S."/>
            <person name="Cheng S."/>
            <person name="Zhang S."/>
            <person name="Zhang S."/>
            <person name="Huang S."/>
            <person name="Sato S."/>
            <person name="Sun S."/>
            <person name="Kwon S.J."/>
            <person name="Choi S.R."/>
            <person name="Lee T.H."/>
            <person name="Fan W."/>
            <person name="Zhao X."/>
            <person name="Tan X."/>
            <person name="Xu X."/>
            <person name="Wang Y."/>
            <person name="Qiu Y."/>
            <person name="Yin Y."/>
            <person name="Li Y."/>
            <person name="Du Y."/>
            <person name="Liao Y."/>
            <person name="Lim Y."/>
            <person name="Narusaka Y."/>
            <person name="Wang Y."/>
            <person name="Wang Z."/>
            <person name="Li Z."/>
            <person name="Wang Z."/>
            <person name="Xiong Z."/>
            <person name="Zhang Z."/>
        </authorList>
    </citation>
    <scope>NUCLEOTIDE SEQUENCE [LARGE SCALE GENOMIC DNA]</scope>
    <source>
        <strain evidence="9 10">cv. Chiifu-401-42</strain>
    </source>
</reference>
<reference evidence="9" key="3">
    <citation type="submission" date="2023-03" db="UniProtKB">
        <authorList>
            <consortium name="EnsemblPlants"/>
        </authorList>
    </citation>
    <scope>IDENTIFICATION</scope>
    <source>
        <strain evidence="9">cv. Chiifu-401-42</strain>
    </source>
</reference>
<dbReference type="Pfam" id="PF00297">
    <property type="entry name" value="Ribosomal_L3"/>
    <property type="match status" value="1"/>
</dbReference>
<dbReference type="InterPro" id="IPR000597">
    <property type="entry name" value="Ribosomal_uL3"/>
</dbReference>
<evidence type="ECO:0000256" key="4">
    <source>
        <dbReference type="ARBA" id="ARBA00023242"/>
    </source>
</evidence>
<feature type="coiled-coil region" evidence="6">
    <location>
        <begin position="724"/>
        <end position="772"/>
    </location>
</feature>
<evidence type="ECO:0000256" key="5">
    <source>
        <dbReference type="ARBA" id="ARBA00023274"/>
    </source>
</evidence>
<dbReference type="Gene3D" id="2.40.30.10">
    <property type="entry name" value="Translation factors"/>
    <property type="match status" value="1"/>
</dbReference>
<evidence type="ECO:0000313" key="9">
    <source>
        <dbReference type="EnsemblPlants" id="Bra000894.1-P"/>
    </source>
</evidence>
<feature type="compositionally biased region" description="Basic and acidic residues" evidence="7">
    <location>
        <begin position="299"/>
        <end position="330"/>
    </location>
</feature>
<dbReference type="GO" id="GO:0003723">
    <property type="term" value="F:RNA binding"/>
    <property type="evidence" value="ECO:0000318"/>
    <property type="project" value="GO_Central"/>
</dbReference>
<keyword evidence="4" id="KW-0539">Nucleus</keyword>
<evidence type="ECO:0000256" key="1">
    <source>
        <dbReference type="ARBA" id="ARBA00004123"/>
    </source>
</evidence>
<evidence type="ECO:0000313" key="10">
    <source>
        <dbReference type="Proteomes" id="UP000011750"/>
    </source>
</evidence>